<evidence type="ECO:0000256" key="3">
    <source>
        <dbReference type="ARBA" id="ARBA00022833"/>
    </source>
</evidence>
<dbReference type="InterPro" id="IPR013083">
    <property type="entry name" value="Znf_RING/FYVE/PHD"/>
</dbReference>
<sequence length="330" mass="39407">MKGRSKTYSNDCVICLEKIKVQGRTSCCEHNFCFDCILKWSKVENHCPICRKTFNNIYKTIYPFTFKCRIIESILVEEKKQRIEQSEQENLQNLVDEESFYNLPEVEEHLGENTMWGVMNTFETIENSQGNTYRRSLRLQRKEQKSNFVFNTNTNFYNSESTSSSSENSLLKDSKKKKAKEKEKINERLRRKEEEKEKEKQIRKRKKKEKEKEKAKLKEKEKGRKHQEYYKRKNLQNISNLVNINSKQKYSLSINTLLNKETTNRKRGGENQLFDIHNKQSIKKKKKKNPFKSNKTNCNSEYGSQPLFSQLKLKSKKQNPFKWKNPFGKD</sequence>
<proteinExistence type="predicted"/>
<dbReference type="PROSITE" id="PS50089">
    <property type="entry name" value="ZF_RING_2"/>
    <property type="match status" value="1"/>
</dbReference>
<accession>A0AAV7ZZI2</accession>
<keyword evidence="3" id="KW-0862">Zinc</keyword>
<dbReference type="GO" id="GO:0061630">
    <property type="term" value="F:ubiquitin protein ligase activity"/>
    <property type="evidence" value="ECO:0007669"/>
    <property type="project" value="TreeGrafter"/>
</dbReference>
<reference evidence="7" key="1">
    <citation type="submission" date="2022-08" db="EMBL/GenBank/DDBJ databases">
        <title>Novel sulphate-reducing endosymbionts in the free-living metamonad Anaeramoeba.</title>
        <authorList>
            <person name="Jerlstrom-Hultqvist J."/>
            <person name="Cepicka I."/>
            <person name="Gallot-Lavallee L."/>
            <person name="Salas-Leiva D."/>
            <person name="Curtis B.A."/>
            <person name="Zahonova K."/>
            <person name="Pipaliya S."/>
            <person name="Dacks J."/>
            <person name="Roger A.J."/>
        </authorList>
    </citation>
    <scope>NUCLEOTIDE SEQUENCE</scope>
    <source>
        <strain evidence="7">Busselton2</strain>
    </source>
</reference>
<dbReference type="SMART" id="SM00184">
    <property type="entry name" value="RING"/>
    <property type="match status" value="1"/>
</dbReference>
<evidence type="ECO:0000259" key="6">
    <source>
        <dbReference type="PROSITE" id="PS50089"/>
    </source>
</evidence>
<dbReference type="AlphaFoldDB" id="A0AAV7ZZI2"/>
<dbReference type="InterPro" id="IPR017907">
    <property type="entry name" value="Znf_RING_CS"/>
</dbReference>
<dbReference type="GO" id="GO:0016567">
    <property type="term" value="P:protein ubiquitination"/>
    <property type="evidence" value="ECO:0007669"/>
    <property type="project" value="TreeGrafter"/>
</dbReference>
<feature type="compositionally biased region" description="Basic residues" evidence="5">
    <location>
        <begin position="280"/>
        <end position="290"/>
    </location>
</feature>
<keyword evidence="2 4" id="KW-0863">Zinc-finger</keyword>
<protein>
    <recommendedName>
        <fullName evidence="6">RING-type domain-containing protein</fullName>
    </recommendedName>
</protein>
<evidence type="ECO:0000256" key="1">
    <source>
        <dbReference type="ARBA" id="ARBA00022723"/>
    </source>
</evidence>
<gene>
    <name evidence="7" type="ORF">M0812_07786</name>
</gene>
<evidence type="ECO:0000313" key="8">
    <source>
        <dbReference type="Proteomes" id="UP001146793"/>
    </source>
</evidence>
<dbReference type="PROSITE" id="PS00518">
    <property type="entry name" value="ZF_RING_1"/>
    <property type="match status" value="1"/>
</dbReference>
<evidence type="ECO:0000256" key="4">
    <source>
        <dbReference type="PROSITE-ProRule" id="PRU00175"/>
    </source>
</evidence>
<organism evidence="7 8">
    <name type="scientific">Anaeramoeba flamelloides</name>
    <dbReference type="NCBI Taxonomy" id="1746091"/>
    <lineage>
        <taxon>Eukaryota</taxon>
        <taxon>Metamonada</taxon>
        <taxon>Anaeramoebidae</taxon>
        <taxon>Anaeramoeba</taxon>
    </lineage>
</organism>
<evidence type="ECO:0000256" key="5">
    <source>
        <dbReference type="SAM" id="MobiDB-lite"/>
    </source>
</evidence>
<feature type="domain" description="RING-type" evidence="6">
    <location>
        <begin position="12"/>
        <end position="51"/>
    </location>
</feature>
<dbReference type="GO" id="GO:0008270">
    <property type="term" value="F:zinc ion binding"/>
    <property type="evidence" value="ECO:0007669"/>
    <property type="project" value="UniProtKB-KW"/>
</dbReference>
<dbReference type="EMBL" id="JANTQA010000017">
    <property type="protein sequence ID" value="KAJ3446983.1"/>
    <property type="molecule type" value="Genomic_DNA"/>
</dbReference>
<evidence type="ECO:0000313" key="7">
    <source>
        <dbReference type="EMBL" id="KAJ3446983.1"/>
    </source>
</evidence>
<feature type="region of interest" description="Disordered" evidence="5">
    <location>
        <begin position="263"/>
        <end position="330"/>
    </location>
</feature>
<dbReference type="PANTHER" id="PTHR15315:SF26">
    <property type="entry name" value="E3 UBIQUITIN-PROTEIN LIGASE NRDP1"/>
    <property type="match status" value="1"/>
</dbReference>
<dbReference type="PANTHER" id="PTHR15315">
    <property type="entry name" value="RING FINGER PROTEIN 41, 151"/>
    <property type="match status" value="1"/>
</dbReference>
<dbReference type="Pfam" id="PF13639">
    <property type="entry name" value="zf-RING_2"/>
    <property type="match status" value="1"/>
</dbReference>
<dbReference type="SUPFAM" id="SSF57850">
    <property type="entry name" value="RING/U-box"/>
    <property type="match status" value="1"/>
</dbReference>
<comment type="caution">
    <text evidence="7">The sequence shown here is derived from an EMBL/GenBank/DDBJ whole genome shotgun (WGS) entry which is preliminary data.</text>
</comment>
<dbReference type="Gene3D" id="3.30.40.10">
    <property type="entry name" value="Zinc/RING finger domain, C3HC4 (zinc finger)"/>
    <property type="match status" value="1"/>
</dbReference>
<feature type="compositionally biased region" description="Low complexity" evidence="5">
    <location>
        <begin position="153"/>
        <end position="171"/>
    </location>
</feature>
<keyword evidence="1" id="KW-0479">Metal-binding</keyword>
<feature type="region of interest" description="Disordered" evidence="5">
    <location>
        <begin position="153"/>
        <end position="231"/>
    </location>
</feature>
<evidence type="ECO:0000256" key="2">
    <source>
        <dbReference type="ARBA" id="ARBA00022771"/>
    </source>
</evidence>
<feature type="compositionally biased region" description="Basic and acidic residues" evidence="5">
    <location>
        <begin position="210"/>
        <end position="231"/>
    </location>
</feature>
<dbReference type="Proteomes" id="UP001146793">
    <property type="component" value="Unassembled WGS sequence"/>
</dbReference>
<name>A0AAV7ZZI2_9EUKA</name>
<feature type="compositionally biased region" description="Basic and acidic residues" evidence="5">
    <location>
        <begin position="180"/>
        <end position="200"/>
    </location>
</feature>
<dbReference type="InterPro" id="IPR001841">
    <property type="entry name" value="Znf_RING"/>
</dbReference>